<evidence type="ECO:0000313" key="1">
    <source>
        <dbReference type="EnsemblMetazoa" id="ACUA002601-PA"/>
    </source>
</evidence>
<proteinExistence type="predicted"/>
<name>A0A182LUY8_9DIPT</name>
<dbReference type="VEuPathDB" id="VectorBase:ACUA002601"/>
<dbReference type="EnsemblMetazoa" id="ACUA002601-RA">
    <property type="protein sequence ID" value="ACUA002601-PA"/>
    <property type="gene ID" value="ACUA002601"/>
</dbReference>
<reference evidence="2" key="1">
    <citation type="submission" date="2013-09" db="EMBL/GenBank/DDBJ databases">
        <title>The Genome Sequence of Anopheles culicifacies species A.</title>
        <authorList>
            <consortium name="The Broad Institute Genomics Platform"/>
            <person name="Neafsey D.E."/>
            <person name="Besansky N."/>
            <person name="Howell P."/>
            <person name="Walton C."/>
            <person name="Young S.K."/>
            <person name="Zeng Q."/>
            <person name="Gargeya S."/>
            <person name="Fitzgerald M."/>
            <person name="Haas B."/>
            <person name="Abouelleil A."/>
            <person name="Allen A.W."/>
            <person name="Alvarado L."/>
            <person name="Arachchi H.M."/>
            <person name="Berlin A.M."/>
            <person name="Chapman S.B."/>
            <person name="Gainer-Dewar J."/>
            <person name="Goldberg J."/>
            <person name="Griggs A."/>
            <person name="Gujja S."/>
            <person name="Hansen M."/>
            <person name="Howarth C."/>
            <person name="Imamovic A."/>
            <person name="Ireland A."/>
            <person name="Larimer J."/>
            <person name="McCowan C."/>
            <person name="Murphy C."/>
            <person name="Pearson M."/>
            <person name="Poon T.W."/>
            <person name="Priest M."/>
            <person name="Roberts A."/>
            <person name="Saif S."/>
            <person name="Shea T."/>
            <person name="Sisk P."/>
            <person name="Sykes S."/>
            <person name="Wortman J."/>
            <person name="Nusbaum C."/>
            <person name="Birren B."/>
        </authorList>
    </citation>
    <scope>NUCLEOTIDE SEQUENCE [LARGE SCALE GENOMIC DNA]</scope>
    <source>
        <strain evidence="2">A-37</strain>
    </source>
</reference>
<accession>A0A182LUY8</accession>
<evidence type="ECO:0000313" key="2">
    <source>
        <dbReference type="Proteomes" id="UP000075883"/>
    </source>
</evidence>
<reference evidence="1" key="2">
    <citation type="submission" date="2020-05" db="UniProtKB">
        <authorList>
            <consortium name="EnsemblMetazoa"/>
        </authorList>
    </citation>
    <scope>IDENTIFICATION</scope>
    <source>
        <strain evidence="1">A-37</strain>
    </source>
</reference>
<sequence>MIITFSYSTKFAITAVIIVPVGAAICHLFDEYCDRCTPRPTTVPWRSDETSGKGHRIGNHYVCSSHCSPLHRPIRRAREGDISHTERQIATVVIACRSESGFRKEGHGVGSGWKVESPSHCGWWVDGEEEREERLVDSNRVFHRIV</sequence>
<dbReference type="EMBL" id="AXCM01000461">
    <property type="status" value="NOT_ANNOTATED_CDS"/>
    <property type="molecule type" value="Genomic_DNA"/>
</dbReference>
<keyword evidence="2" id="KW-1185">Reference proteome</keyword>
<dbReference type="Proteomes" id="UP000075883">
    <property type="component" value="Unassembled WGS sequence"/>
</dbReference>
<organism evidence="1 2">
    <name type="scientific">Anopheles culicifacies</name>
    <dbReference type="NCBI Taxonomy" id="139723"/>
    <lineage>
        <taxon>Eukaryota</taxon>
        <taxon>Metazoa</taxon>
        <taxon>Ecdysozoa</taxon>
        <taxon>Arthropoda</taxon>
        <taxon>Hexapoda</taxon>
        <taxon>Insecta</taxon>
        <taxon>Pterygota</taxon>
        <taxon>Neoptera</taxon>
        <taxon>Endopterygota</taxon>
        <taxon>Diptera</taxon>
        <taxon>Nematocera</taxon>
        <taxon>Culicoidea</taxon>
        <taxon>Culicidae</taxon>
        <taxon>Anophelinae</taxon>
        <taxon>Anopheles</taxon>
        <taxon>culicifacies species complex</taxon>
    </lineage>
</organism>
<dbReference type="AlphaFoldDB" id="A0A182LUY8"/>
<protein>
    <submittedName>
        <fullName evidence="1">Uncharacterized protein</fullName>
    </submittedName>
</protein>
<dbReference type="EMBL" id="AXCM01000462">
    <property type="status" value="NOT_ANNOTATED_CDS"/>
    <property type="molecule type" value="Genomic_DNA"/>
</dbReference>